<dbReference type="Proteomes" id="UP000041254">
    <property type="component" value="Unassembled WGS sequence"/>
</dbReference>
<dbReference type="SUPFAM" id="SSF48403">
    <property type="entry name" value="Ankyrin repeat"/>
    <property type="match status" value="1"/>
</dbReference>
<dbReference type="InParanoid" id="A0A0G4G586"/>
<dbReference type="InterPro" id="IPR036770">
    <property type="entry name" value="Ankyrin_rpt-contain_sf"/>
</dbReference>
<evidence type="ECO:0000313" key="1">
    <source>
        <dbReference type="EMBL" id="CEM23725.1"/>
    </source>
</evidence>
<accession>A0A0G4G586</accession>
<dbReference type="PhylomeDB" id="A0A0G4G586"/>
<dbReference type="AlphaFoldDB" id="A0A0G4G586"/>
<name>A0A0G4G586_VITBC</name>
<gene>
    <name evidence="1" type="ORF">Vbra_17081</name>
</gene>
<evidence type="ECO:0000313" key="2">
    <source>
        <dbReference type="Proteomes" id="UP000041254"/>
    </source>
</evidence>
<organism evidence="1 2">
    <name type="scientific">Vitrella brassicaformis (strain CCMP3155)</name>
    <dbReference type="NCBI Taxonomy" id="1169540"/>
    <lineage>
        <taxon>Eukaryota</taxon>
        <taxon>Sar</taxon>
        <taxon>Alveolata</taxon>
        <taxon>Colpodellida</taxon>
        <taxon>Vitrellaceae</taxon>
        <taxon>Vitrella</taxon>
    </lineage>
</organism>
<protein>
    <submittedName>
        <fullName evidence="1">Uncharacterized protein</fullName>
    </submittedName>
</protein>
<sequence length="523" mass="56827">MTSSAPPQQPEEWLQLEDIEIGHTNDATRRLADGIVRRTFTDPQQVTDLIQDGADPNSAARLRVRGSGGHGRPYRLLSLAIDNLSDGTLQTTQASLYSRRPLFLPHWSSPELEADILNALIDGGAHVNEPTSTDDRPIRMAICGGNESAVTVLLAPSAAVHDDHGLGMELPSERAHYSQAFIDAYMDLLVANGADLNALALNLTPLHVAAQWSSPCVVDYLGRHVPEGDINRGRRSPLYSAAIELETGIDASQDVNRPQFGRDRAASQTPLREATIRSLLRNGADIGRMPTDTPERRRRRQLVLTQCRTVLNDIHTGAMAAVNAALAPQRSLAAFLMRSLPTLLPHLLQPPGTPAASPPPAPAGYGPHEAEAIGWRIAAMCFDMQAAKQTITSTLTIRNSDIARRVCAAVHHFIQSALYASSNREVVGGTANVGGVTVRVPLQCFAILADSRPHQVVHTRGRVGVREVVQRARLDEAARHGIEEGAINKGFNDHLGNDDCEFGGWQQLRRIDERGQWVTLGIN</sequence>
<dbReference type="EMBL" id="CDMY01000571">
    <property type="protein sequence ID" value="CEM23725.1"/>
    <property type="molecule type" value="Genomic_DNA"/>
</dbReference>
<proteinExistence type="predicted"/>
<keyword evidence="2" id="KW-1185">Reference proteome</keyword>
<dbReference type="Gene3D" id="1.25.40.20">
    <property type="entry name" value="Ankyrin repeat-containing domain"/>
    <property type="match status" value="2"/>
</dbReference>
<dbReference type="VEuPathDB" id="CryptoDB:Vbra_17081"/>
<reference evidence="1 2" key="1">
    <citation type="submission" date="2014-11" db="EMBL/GenBank/DDBJ databases">
        <authorList>
            <person name="Zhu J."/>
            <person name="Qi W."/>
            <person name="Song R."/>
        </authorList>
    </citation>
    <scope>NUCLEOTIDE SEQUENCE [LARGE SCALE GENOMIC DNA]</scope>
</reference>